<reference evidence="2" key="2">
    <citation type="submission" date="2015-01" db="EMBL/GenBank/DDBJ databases">
        <title>Evolutionary Origins and Diversification of the Mycorrhizal Mutualists.</title>
        <authorList>
            <consortium name="DOE Joint Genome Institute"/>
            <consortium name="Mycorrhizal Genomics Consortium"/>
            <person name="Kohler A."/>
            <person name="Kuo A."/>
            <person name="Nagy L.G."/>
            <person name="Floudas D."/>
            <person name="Copeland A."/>
            <person name="Barry K.W."/>
            <person name="Cichocki N."/>
            <person name="Veneault-Fourrey C."/>
            <person name="LaButti K."/>
            <person name="Lindquist E.A."/>
            <person name="Lipzen A."/>
            <person name="Lundell T."/>
            <person name="Morin E."/>
            <person name="Murat C."/>
            <person name="Riley R."/>
            <person name="Ohm R."/>
            <person name="Sun H."/>
            <person name="Tunlid A."/>
            <person name="Henrissat B."/>
            <person name="Grigoriev I.V."/>
            <person name="Hibbett D.S."/>
            <person name="Martin F."/>
        </authorList>
    </citation>
    <scope>NUCLEOTIDE SEQUENCE [LARGE SCALE GENOMIC DNA]</scope>
    <source>
        <strain evidence="2">Foug A</strain>
    </source>
</reference>
<dbReference type="Pfam" id="PF18759">
    <property type="entry name" value="Plavaka"/>
    <property type="match status" value="1"/>
</dbReference>
<evidence type="ECO:0000313" key="2">
    <source>
        <dbReference type="Proteomes" id="UP000053989"/>
    </source>
</evidence>
<dbReference type="STRING" id="1036808.A0A0C2Z983"/>
<reference evidence="1 2" key="1">
    <citation type="submission" date="2014-04" db="EMBL/GenBank/DDBJ databases">
        <authorList>
            <consortium name="DOE Joint Genome Institute"/>
            <person name="Kuo A."/>
            <person name="Kohler A."/>
            <person name="Nagy L.G."/>
            <person name="Floudas D."/>
            <person name="Copeland A."/>
            <person name="Barry K.W."/>
            <person name="Cichocki N."/>
            <person name="Veneault-Fourrey C."/>
            <person name="LaButti K."/>
            <person name="Lindquist E.A."/>
            <person name="Lipzen A."/>
            <person name="Lundell T."/>
            <person name="Morin E."/>
            <person name="Murat C."/>
            <person name="Sun H."/>
            <person name="Tunlid A."/>
            <person name="Henrissat B."/>
            <person name="Grigoriev I.V."/>
            <person name="Hibbett D.S."/>
            <person name="Martin F."/>
            <person name="Nordberg H.P."/>
            <person name="Cantor M.N."/>
            <person name="Hua S.X."/>
        </authorList>
    </citation>
    <scope>NUCLEOTIDE SEQUENCE [LARGE SCALE GENOMIC DNA]</scope>
    <source>
        <strain evidence="1 2">Foug A</strain>
    </source>
</reference>
<dbReference type="HOGENOM" id="CLU_1116315_0_0_1"/>
<dbReference type="InterPro" id="IPR041078">
    <property type="entry name" value="Plavaka"/>
</dbReference>
<dbReference type="OrthoDB" id="3232941at2759"/>
<dbReference type="AlphaFoldDB" id="A0A0C2Z983"/>
<dbReference type="InParanoid" id="A0A0C2Z983"/>
<protein>
    <submittedName>
        <fullName evidence="1">Uncharacterized protein</fullName>
    </submittedName>
</protein>
<dbReference type="EMBL" id="KN822085">
    <property type="protein sequence ID" value="KIM58473.1"/>
    <property type="molecule type" value="Genomic_DNA"/>
</dbReference>
<organism evidence="1 2">
    <name type="scientific">Scleroderma citrinum Foug A</name>
    <dbReference type="NCBI Taxonomy" id="1036808"/>
    <lineage>
        <taxon>Eukaryota</taxon>
        <taxon>Fungi</taxon>
        <taxon>Dikarya</taxon>
        <taxon>Basidiomycota</taxon>
        <taxon>Agaricomycotina</taxon>
        <taxon>Agaricomycetes</taxon>
        <taxon>Agaricomycetidae</taxon>
        <taxon>Boletales</taxon>
        <taxon>Sclerodermatineae</taxon>
        <taxon>Sclerodermataceae</taxon>
        <taxon>Scleroderma</taxon>
    </lineage>
</organism>
<sequence length="249" mass="28611">MLVIKAKPWFVLTGSCIKSIRFWLCTSPIFPSNVWWLVTRKVVVLAVWWNCKIMENSRNVHAAFDKEGLCSVFKPFWKDLPFTDIFACITPNILHQLHKGIFHDHLVQWCLAVLSEKEMDARFQAVSQYPGLRHFKKGISAVSQWMGTEHREMERVFVGLLSSAAEENVLVMACSLLKFIYYAQFQQHTDKTLAAMQDSLSLFHAHKGVLIELGIRDHFNVPKIHSLVHYVSSIRALGSADGYNTEYPE</sequence>
<keyword evidence="2" id="KW-1185">Reference proteome</keyword>
<evidence type="ECO:0000313" key="1">
    <source>
        <dbReference type="EMBL" id="KIM58473.1"/>
    </source>
</evidence>
<name>A0A0C2Z983_9AGAM</name>
<gene>
    <name evidence="1" type="ORF">SCLCIDRAFT_28018</name>
</gene>
<proteinExistence type="predicted"/>
<dbReference type="Proteomes" id="UP000053989">
    <property type="component" value="Unassembled WGS sequence"/>
</dbReference>
<accession>A0A0C2Z983</accession>